<reference evidence="1" key="1">
    <citation type="journal article" date="2015" name="Nature">
        <title>Complex archaea that bridge the gap between prokaryotes and eukaryotes.</title>
        <authorList>
            <person name="Spang A."/>
            <person name="Saw J.H."/>
            <person name="Jorgensen S.L."/>
            <person name="Zaremba-Niedzwiedzka K."/>
            <person name="Martijn J."/>
            <person name="Lind A.E."/>
            <person name="van Eijk R."/>
            <person name="Schleper C."/>
            <person name="Guy L."/>
            <person name="Ettema T.J."/>
        </authorList>
    </citation>
    <scope>NUCLEOTIDE SEQUENCE</scope>
</reference>
<dbReference type="AlphaFoldDB" id="A0A0F8ZW33"/>
<feature type="non-terminal residue" evidence="1">
    <location>
        <position position="34"/>
    </location>
</feature>
<gene>
    <name evidence="1" type="ORF">LCGC14_2646470</name>
</gene>
<comment type="caution">
    <text evidence="1">The sequence shown here is derived from an EMBL/GenBank/DDBJ whole genome shotgun (WGS) entry which is preliminary data.</text>
</comment>
<proteinExistence type="predicted"/>
<accession>A0A0F8ZW33</accession>
<evidence type="ECO:0000313" key="1">
    <source>
        <dbReference type="EMBL" id="KKK98068.1"/>
    </source>
</evidence>
<name>A0A0F8ZW33_9ZZZZ</name>
<dbReference type="EMBL" id="LAZR01045777">
    <property type="protein sequence ID" value="KKK98068.1"/>
    <property type="molecule type" value="Genomic_DNA"/>
</dbReference>
<protein>
    <submittedName>
        <fullName evidence="1">Uncharacterized protein</fullName>
    </submittedName>
</protein>
<sequence length="34" mass="3665">MQISQLFTAFIVLGQLKALTYVVKIAVGVEGGRN</sequence>
<organism evidence="1">
    <name type="scientific">marine sediment metagenome</name>
    <dbReference type="NCBI Taxonomy" id="412755"/>
    <lineage>
        <taxon>unclassified sequences</taxon>
        <taxon>metagenomes</taxon>
        <taxon>ecological metagenomes</taxon>
    </lineage>
</organism>